<dbReference type="EMBL" id="WTPW01000174">
    <property type="protein sequence ID" value="KAF0539125.1"/>
    <property type="molecule type" value="Genomic_DNA"/>
</dbReference>
<name>A0A8H4AWB2_GIGMA</name>
<feature type="compositionally biased region" description="Acidic residues" evidence="1">
    <location>
        <begin position="36"/>
        <end position="62"/>
    </location>
</feature>
<gene>
    <name evidence="2" type="ORF">F8M41_007289</name>
</gene>
<organism evidence="2 3">
    <name type="scientific">Gigaspora margarita</name>
    <dbReference type="NCBI Taxonomy" id="4874"/>
    <lineage>
        <taxon>Eukaryota</taxon>
        <taxon>Fungi</taxon>
        <taxon>Fungi incertae sedis</taxon>
        <taxon>Mucoromycota</taxon>
        <taxon>Glomeromycotina</taxon>
        <taxon>Glomeromycetes</taxon>
        <taxon>Diversisporales</taxon>
        <taxon>Gigasporaceae</taxon>
        <taxon>Gigaspora</taxon>
    </lineage>
</organism>
<proteinExistence type="predicted"/>
<accession>A0A8H4AWB2</accession>
<dbReference type="AlphaFoldDB" id="A0A8H4AWB2"/>
<feature type="compositionally biased region" description="Basic and acidic residues" evidence="1">
    <location>
        <begin position="20"/>
        <end position="29"/>
    </location>
</feature>
<dbReference type="Proteomes" id="UP000439903">
    <property type="component" value="Unassembled WGS sequence"/>
</dbReference>
<protein>
    <submittedName>
        <fullName evidence="2">Uncharacterized protein</fullName>
    </submittedName>
</protein>
<feature type="region of interest" description="Disordered" evidence="1">
    <location>
        <begin position="20"/>
        <end position="81"/>
    </location>
</feature>
<evidence type="ECO:0000256" key="1">
    <source>
        <dbReference type="SAM" id="MobiDB-lite"/>
    </source>
</evidence>
<dbReference type="OrthoDB" id="10504723at2759"/>
<evidence type="ECO:0000313" key="3">
    <source>
        <dbReference type="Proteomes" id="UP000439903"/>
    </source>
</evidence>
<sequence>MGKRPSYPVNEQVVSALQEVHEDKNHITSEDNQITSEDESEDNSYTDNEAPDNEAPDNEAFDNDERIQVPENIQNPFLIIG</sequence>
<comment type="caution">
    <text evidence="2">The sequence shown here is derived from an EMBL/GenBank/DDBJ whole genome shotgun (WGS) entry which is preliminary data.</text>
</comment>
<evidence type="ECO:0000313" key="2">
    <source>
        <dbReference type="EMBL" id="KAF0539125.1"/>
    </source>
</evidence>
<reference evidence="2 3" key="1">
    <citation type="journal article" date="2019" name="Environ. Microbiol.">
        <title>At the nexus of three kingdoms: the genome of the mycorrhizal fungus Gigaspora margarita provides insights into plant, endobacterial and fungal interactions.</title>
        <authorList>
            <person name="Venice F."/>
            <person name="Ghignone S."/>
            <person name="Salvioli di Fossalunga A."/>
            <person name="Amselem J."/>
            <person name="Novero M."/>
            <person name="Xianan X."/>
            <person name="Sedzielewska Toro K."/>
            <person name="Morin E."/>
            <person name="Lipzen A."/>
            <person name="Grigoriev I.V."/>
            <person name="Henrissat B."/>
            <person name="Martin F.M."/>
            <person name="Bonfante P."/>
        </authorList>
    </citation>
    <scope>NUCLEOTIDE SEQUENCE [LARGE SCALE GENOMIC DNA]</scope>
    <source>
        <strain evidence="2 3">BEG34</strain>
    </source>
</reference>
<keyword evidence="3" id="KW-1185">Reference proteome</keyword>